<dbReference type="AlphaFoldDB" id="A0A438M8G2"/>
<evidence type="ECO:0000313" key="7">
    <source>
        <dbReference type="EMBL" id="RVX42013.1"/>
    </source>
</evidence>
<dbReference type="Pfam" id="PF00732">
    <property type="entry name" value="GMC_oxred_N"/>
    <property type="match status" value="1"/>
</dbReference>
<reference evidence="7 8" key="1">
    <citation type="submission" date="2019-01" db="EMBL/GenBank/DDBJ databases">
        <title>Sequencing the genomes of 1000 actinobacteria strains.</title>
        <authorList>
            <person name="Klenk H.-P."/>
        </authorList>
    </citation>
    <scope>NUCLEOTIDE SEQUENCE [LARGE SCALE GENOMIC DNA]</scope>
    <source>
        <strain evidence="7 8">DSM 43925</strain>
    </source>
</reference>
<protein>
    <submittedName>
        <fullName evidence="7">Choline dehydrogenase-like flavoprotein</fullName>
    </submittedName>
</protein>
<dbReference type="PANTHER" id="PTHR46056:SF12">
    <property type="entry name" value="LONG-CHAIN-ALCOHOL OXIDASE"/>
    <property type="match status" value="1"/>
</dbReference>
<keyword evidence="4" id="KW-0560">Oxidoreductase</keyword>
<dbReference type="InterPro" id="IPR036188">
    <property type="entry name" value="FAD/NAD-bd_sf"/>
</dbReference>
<dbReference type="InterPro" id="IPR007867">
    <property type="entry name" value="GMC_OxRtase_C"/>
</dbReference>
<gene>
    <name evidence="7" type="ORF">EDD27_4629</name>
</gene>
<proteinExistence type="inferred from homology"/>
<accession>A0A438M8G2</accession>
<feature type="domain" description="Glucose-methanol-choline oxidoreductase N-terminal" evidence="5">
    <location>
        <begin position="173"/>
        <end position="321"/>
    </location>
</feature>
<dbReference type="Pfam" id="PF05199">
    <property type="entry name" value="GMC_oxred_C"/>
    <property type="match status" value="1"/>
</dbReference>
<keyword evidence="2" id="KW-0285">Flavoprotein</keyword>
<evidence type="ECO:0000256" key="3">
    <source>
        <dbReference type="ARBA" id="ARBA00022827"/>
    </source>
</evidence>
<dbReference type="GO" id="GO:0016614">
    <property type="term" value="F:oxidoreductase activity, acting on CH-OH group of donors"/>
    <property type="evidence" value="ECO:0007669"/>
    <property type="project" value="InterPro"/>
</dbReference>
<evidence type="ECO:0000259" key="5">
    <source>
        <dbReference type="Pfam" id="PF00732"/>
    </source>
</evidence>
<dbReference type="PANTHER" id="PTHR46056">
    <property type="entry name" value="LONG-CHAIN-ALCOHOL OXIDASE"/>
    <property type="match status" value="1"/>
</dbReference>
<organism evidence="7 8">
    <name type="scientific">Nonomuraea polychroma</name>
    <dbReference type="NCBI Taxonomy" id="46176"/>
    <lineage>
        <taxon>Bacteria</taxon>
        <taxon>Bacillati</taxon>
        <taxon>Actinomycetota</taxon>
        <taxon>Actinomycetes</taxon>
        <taxon>Streptosporangiales</taxon>
        <taxon>Streptosporangiaceae</taxon>
        <taxon>Nonomuraea</taxon>
    </lineage>
</organism>
<feature type="domain" description="Glucose-methanol-choline oxidoreductase C-terminal" evidence="6">
    <location>
        <begin position="415"/>
        <end position="531"/>
    </location>
</feature>
<dbReference type="Pfam" id="PF13450">
    <property type="entry name" value="NAD_binding_8"/>
    <property type="match status" value="1"/>
</dbReference>
<evidence type="ECO:0000259" key="6">
    <source>
        <dbReference type="Pfam" id="PF05199"/>
    </source>
</evidence>
<dbReference type="GO" id="GO:0050660">
    <property type="term" value="F:flavin adenine dinucleotide binding"/>
    <property type="evidence" value="ECO:0007669"/>
    <property type="project" value="InterPro"/>
</dbReference>
<dbReference type="Gene3D" id="3.50.50.60">
    <property type="entry name" value="FAD/NAD(P)-binding domain"/>
    <property type="match status" value="2"/>
</dbReference>
<dbReference type="Proteomes" id="UP000284824">
    <property type="component" value="Unassembled WGS sequence"/>
</dbReference>
<dbReference type="InterPro" id="IPR000172">
    <property type="entry name" value="GMC_OxRdtase_N"/>
</dbReference>
<evidence type="ECO:0000256" key="2">
    <source>
        <dbReference type="ARBA" id="ARBA00022630"/>
    </source>
</evidence>
<keyword evidence="3" id="KW-0274">FAD</keyword>
<comment type="caution">
    <text evidence="7">The sequence shown here is derived from an EMBL/GenBank/DDBJ whole genome shotgun (WGS) entry which is preliminary data.</text>
</comment>
<comment type="similarity">
    <text evidence="1">Belongs to the GMC oxidoreductase family.</text>
</comment>
<keyword evidence="8" id="KW-1185">Reference proteome</keyword>
<dbReference type="SUPFAM" id="SSF51905">
    <property type="entry name" value="FAD/NAD(P)-binding domain"/>
    <property type="match status" value="1"/>
</dbReference>
<sequence>MRVDAVVIGSGAGGGVAAAVLAEAGKQVVVLERGRDLTYEQIGRDHLRNHRITRYPHRSGPDYEDGPRVFVDAAGHEHVVRAHEPGFHGNATLVGGGTRLYGAQAWRFLPADFAMASTYGVPAGSSLADWPIGYDDLAPSYERAEWEIGVCGDHQASSRHWTRAKPYPMPPLPEGPQGRALRGGAAALGWDVLPVPLLINSVPYAGRPACTRCRHCVGFACQVEAKNGTHNTVLSRALATGRARLLPEAVAERVECDPAGRVTGVRWVDRSGARHVVEAEVVVCAAGAIETARLLQNSPTRREPYGLGNNHDQVGRHVQGHAYAWALGEMPEPVYDGLGPGVSLATLDFAHHNDGVVGGAMLADEFTVLPIAFWAGNLPPDVPRWGMENKRYIRENYRRVMRVGGPVQEIPSPHARTRLDRHVRDRWGIPVARLSGTTHPETVRTASYIAGRAREWLLASGARRTWTEPARLALYAGQHQSGTCRMGDDERTSVVDRWGRVHGHDNLYVMDASVHVTNGAVNPVLTIMALAFRAAERLCATW</sequence>
<evidence type="ECO:0000313" key="8">
    <source>
        <dbReference type="Proteomes" id="UP000284824"/>
    </source>
</evidence>
<evidence type="ECO:0000256" key="1">
    <source>
        <dbReference type="ARBA" id="ARBA00010790"/>
    </source>
</evidence>
<evidence type="ECO:0000256" key="4">
    <source>
        <dbReference type="ARBA" id="ARBA00023002"/>
    </source>
</evidence>
<dbReference type="EMBL" id="SAUN01000001">
    <property type="protein sequence ID" value="RVX42013.1"/>
    <property type="molecule type" value="Genomic_DNA"/>
</dbReference>
<name>A0A438M8G2_9ACTN</name>
<dbReference type="RefSeq" id="WP_241564832.1">
    <property type="nucleotide sequence ID" value="NZ_SAUN01000001.1"/>
</dbReference>